<organism evidence="2 3">
    <name type="scientific">Bizionia arctica</name>
    <dbReference type="NCBI Taxonomy" id="1495645"/>
    <lineage>
        <taxon>Bacteria</taxon>
        <taxon>Pseudomonadati</taxon>
        <taxon>Bacteroidota</taxon>
        <taxon>Flavobacteriia</taxon>
        <taxon>Flavobacteriales</taxon>
        <taxon>Flavobacteriaceae</taxon>
        <taxon>Bizionia</taxon>
    </lineage>
</organism>
<comment type="caution">
    <text evidence="2">The sequence shown here is derived from an EMBL/GenBank/DDBJ whole genome shotgun (WGS) entry which is preliminary data.</text>
</comment>
<dbReference type="EMBL" id="BMFQ01000002">
    <property type="protein sequence ID" value="GGG45418.1"/>
    <property type="molecule type" value="Genomic_DNA"/>
</dbReference>
<dbReference type="GO" id="GO:0016813">
    <property type="term" value="F:hydrolase activity, acting on carbon-nitrogen (but not peptide) bonds, in linear amidines"/>
    <property type="evidence" value="ECO:0007669"/>
    <property type="project" value="UniProtKB-ARBA"/>
</dbReference>
<proteinExistence type="inferred from homology"/>
<dbReference type="Pfam" id="PF00491">
    <property type="entry name" value="Arginase"/>
    <property type="match status" value="1"/>
</dbReference>
<dbReference type="InterPro" id="IPR023696">
    <property type="entry name" value="Ureohydrolase_dom_sf"/>
</dbReference>
<protein>
    <submittedName>
        <fullName evidence="2">Arginase</fullName>
    </submittedName>
</protein>
<keyword evidence="3" id="KW-1185">Reference proteome</keyword>
<name>A0A917GGZ7_9FLAO</name>
<reference evidence="2" key="1">
    <citation type="journal article" date="2014" name="Int. J. Syst. Evol. Microbiol.">
        <title>Complete genome sequence of Corynebacterium casei LMG S-19264T (=DSM 44701T), isolated from a smear-ripened cheese.</title>
        <authorList>
            <consortium name="US DOE Joint Genome Institute (JGI-PGF)"/>
            <person name="Walter F."/>
            <person name="Albersmeier A."/>
            <person name="Kalinowski J."/>
            <person name="Ruckert C."/>
        </authorList>
    </citation>
    <scope>NUCLEOTIDE SEQUENCE</scope>
    <source>
        <strain evidence="2">CGMCC 1.12751</strain>
    </source>
</reference>
<evidence type="ECO:0000313" key="2">
    <source>
        <dbReference type="EMBL" id="GGG45418.1"/>
    </source>
</evidence>
<comment type="similarity">
    <text evidence="1">Belongs to the arginase family.</text>
</comment>
<reference evidence="2" key="2">
    <citation type="submission" date="2020-09" db="EMBL/GenBank/DDBJ databases">
        <authorList>
            <person name="Sun Q."/>
            <person name="Zhou Y."/>
        </authorList>
    </citation>
    <scope>NUCLEOTIDE SEQUENCE</scope>
    <source>
        <strain evidence="2">CGMCC 1.12751</strain>
    </source>
</reference>
<dbReference type="PROSITE" id="PS51409">
    <property type="entry name" value="ARGINASE_2"/>
    <property type="match status" value="1"/>
</dbReference>
<evidence type="ECO:0000313" key="3">
    <source>
        <dbReference type="Proteomes" id="UP000625976"/>
    </source>
</evidence>
<gene>
    <name evidence="2" type="ORF">GCM10010976_16300</name>
</gene>
<dbReference type="InterPro" id="IPR006035">
    <property type="entry name" value="Ureohydrolase"/>
</dbReference>
<dbReference type="Proteomes" id="UP000625976">
    <property type="component" value="Unassembled WGS sequence"/>
</dbReference>
<evidence type="ECO:0000256" key="1">
    <source>
        <dbReference type="PROSITE-ProRule" id="PRU00742"/>
    </source>
</evidence>
<sequence>MDDKLILFNNASLKKLLKKRPAESKFGERIKMLSNISNIYEELKVLDVDYVIIGLPEDVGVFANYGKPGTSATWEATIKVLLNIQDNAFTHPDKVLILGHLNCESFLKKLTKLDQSVPKDVAKARKLVSKIDTEVSNLVYQIIKAGKKPIIIGGGHNNAYGNLKGSSLALDSRMNVVNFDAHSDFRKEEGRHSGNGFSYAFSEGFLRKYFIFGLHENYTSLNIFKTLDSIKTIAYNTFESIVVRKELKFKKEMSQALNFVSDHPFGIEIDCDAIQNIPSSAMTPSGFSVNETRQFVSFFGKDSNATYLHICEAAPTPETEAQIGKLITYLITDFIRANANRNNSI</sequence>
<dbReference type="Gene3D" id="3.40.800.10">
    <property type="entry name" value="Ureohydrolase domain"/>
    <property type="match status" value="1"/>
</dbReference>
<accession>A0A917GGZ7</accession>
<dbReference type="AlphaFoldDB" id="A0A917GGZ7"/>
<dbReference type="RefSeq" id="WP_188463694.1">
    <property type="nucleotide sequence ID" value="NZ_BMFQ01000002.1"/>
</dbReference>
<dbReference type="GO" id="GO:0046872">
    <property type="term" value="F:metal ion binding"/>
    <property type="evidence" value="ECO:0007669"/>
    <property type="project" value="InterPro"/>
</dbReference>
<dbReference type="SUPFAM" id="SSF52768">
    <property type="entry name" value="Arginase/deacetylase"/>
    <property type="match status" value="1"/>
</dbReference>
<dbReference type="CDD" id="cd09988">
    <property type="entry name" value="Formimidoylglutamase"/>
    <property type="match status" value="1"/>
</dbReference>